<dbReference type="InterPro" id="IPR051633">
    <property type="entry name" value="AceTr"/>
</dbReference>
<evidence type="ECO:0000256" key="5">
    <source>
        <dbReference type="ARBA" id="ARBA00023136"/>
    </source>
</evidence>
<accession>A0A8X7NHN3</accession>
<feature type="compositionally biased region" description="Low complexity" evidence="6">
    <location>
        <begin position="1"/>
        <end position="14"/>
    </location>
</feature>
<proteinExistence type="inferred from homology"/>
<feature type="region of interest" description="Disordered" evidence="6">
    <location>
        <begin position="1"/>
        <end position="24"/>
    </location>
</feature>
<comment type="caution">
    <text evidence="8">The sequence shown here is derived from an EMBL/GenBank/DDBJ whole genome shotgun (WGS) entry which is preliminary data.</text>
</comment>
<comment type="similarity">
    <text evidence="2">Belongs to the acetate uptake transporter (AceTr) (TC 2.A.96) family.</text>
</comment>
<feature type="transmembrane region" description="Helical" evidence="7">
    <location>
        <begin position="101"/>
        <end position="123"/>
    </location>
</feature>
<keyword evidence="3 7" id="KW-0812">Transmembrane</keyword>
<organism evidence="8 9">
    <name type="scientific">Candida parapsilosis</name>
    <name type="common">Yeast</name>
    <dbReference type="NCBI Taxonomy" id="5480"/>
    <lineage>
        <taxon>Eukaryota</taxon>
        <taxon>Fungi</taxon>
        <taxon>Dikarya</taxon>
        <taxon>Ascomycota</taxon>
        <taxon>Saccharomycotina</taxon>
        <taxon>Pichiomycetes</taxon>
        <taxon>Debaryomycetaceae</taxon>
        <taxon>Candida/Lodderomyces clade</taxon>
        <taxon>Candida</taxon>
    </lineage>
</organism>
<dbReference type="GO" id="GO:0015123">
    <property type="term" value="F:acetate transmembrane transporter activity"/>
    <property type="evidence" value="ECO:0007669"/>
    <property type="project" value="TreeGrafter"/>
</dbReference>
<dbReference type="GO" id="GO:0005886">
    <property type="term" value="C:plasma membrane"/>
    <property type="evidence" value="ECO:0007669"/>
    <property type="project" value="TreeGrafter"/>
</dbReference>
<feature type="transmembrane region" description="Helical" evidence="7">
    <location>
        <begin position="167"/>
        <end position="185"/>
    </location>
</feature>
<feature type="transmembrane region" description="Helical" evidence="7">
    <location>
        <begin position="143"/>
        <end position="160"/>
    </location>
</feature>
<sequence length="242" mass="26099">MSSASSQHSAPSKHASTDVDDNGVSRVQIHGDGGEFVTINGQKFYRHELMAAFGGTLNPGAIPYPKININPAPIGLSGFALTTFVLSLVNARAMGITIPNAVVSLACFYGGLVQFLAGFYGAIFIERFGIAAAYKDTDQFNNAVAFFLLAWALFTFLLVLNTMKSTWAFFSLFFFLFLTFLLLAGGEFSGRVGVTRAGGVIGTITAFIAWYNAFAGTATRLNSYLVPHPIPMPTSIPFRKHK</sequence>
<evidence type="ECO:0000256" key="3">
    <source>
        <dbReference type="ARBA" id="ARBA00022692"/>
    </source>
</evidence>
<evidence type="ECO:0000256" key="7">
    <source>
        <dbReference type="SAM" id="Phobius"/>
    </source>
</evidence>
<comment type="subcellular location">
    <subcellularLocation>
        <location evidence="1">Membrane</location>
        <topology evidence="1">Multi-pass membrane protein</topology>
    </subcellularLocation>
</comment>
<dbReference type="PANTHER" id="PTHR31123:SF1">
    <property type="entry name" value="ACCUMULATION OF DYADS PROTEIN 2-RELATED"/>
    <property type="match status" value="1"/>
</dbReference>
<gene>
    <name evidence="8" type="ORF">FOB60_004287</name>
</gene>
<feature type="transmembrane region" description="Helical" evidence="7">
    <location>
        <begin position="197"/>
        <end position="214"/>
    </location>
</feature>
<evidence type="ECO:0000313" key="8">
    <source>
        <dbReference type="EMBL" id="KAF6048904.1"/>
    </source>
</evidence>
<evidence type="ECO:0000256" key="1">
    <source>
        <dbReference type="ARBA" id="ARBA00004141"/>
    </source>
</evidence>
<dbReference type="Pfam" id="PF01184">
    <property type="entry name" value="Gpr1_Fun34_YaaH"/>
    <property type="match status" value="2"/>
</dbReference>
<evidence type="ECO:0000313" key="9">
    <source>
        <dbReference type="Proteomes" id="UP000590412"/>
    </source>
</evidence>
<name>A0A8X7NHN3_CANPA</name>
<protein>
    <submittedName>
        <fullName evidence="8">Membrane transporter protein</fullName>
    </submittedName>
</protein>
<dbReference type="EMBL" id="JABWAB010000006">
    <property type="protein sequence ID" value="KAF6048904.1"/>
    <property type="molecule type" value="Genomic_DNA"/>
</dbReference>
<dbReference type="PANTHER" id="PTHR31123">
    <property type="entry name" value="ACCUMULATION OF DYADS PROTEIN 2-RELATED"/>
    <property type="match status" value="1"/>
</dbReference>
<evidence type="ECO:0000256" key="4">
    <source>
        <dbReference type="ARBA" id="ARBA00022989"/>
    </source>
</evidence>
<evidence type="ECO:0000256" key="2">
    <source>
        <dbReference type="ARBA" id="ARBA00005587"/>
    </source>
</evidence>
<reference evidence="8" key="1">
    <citation type="submission" date="2020-03" db="EMBL/GenBank/DDBJ databases">
        <title>FDA dAtabase for Regulatory Grade micrObial Sequences (FDA-ARGOS): Supporting development and validation of Infectious Disease Dx tests.</title>
        <authorList>
            <person name="Campos J."/>
            <person name="Goldberg B."/>
            <person name="Tallon L."/>
            <person name="Sadzewicz L."/>
            <person name="Vavikolanu K."/>
            <person name="Mehta A."/>
            <person name="Aluvathingal J."/>
            <person name="Nadendla S."/>
            <person name="Nandy P."/>
            <person name="Geyer C."/>
            <person name="Yan Y."/>
            <person name="Sichtig H."/>
        </authorList>
    </citation>
    <scope>NUCLEOTIDE SEQUENCE [LARGE SCALE GENOMIC DNA]</scope>
    <source>
        <strain evidence="8">FDAARGOS_652</strain>
    </source>
</reference>
<keyword evidence="4 7" id="KW-1133">Transmembrane helix</keyword>
<dbReference type="Proteomes" id="UP000590412">
    <property type="component" value="Unassembled WGS sequence"/>
</dbReference>
<feature type="transmembrane region" description="Helical" evidence="7">
    <location>
        <begin position="72"/>
        <end position="89"/>
    </location>
</feature>
<keyword evidence="5 7" id="KW-0472">Membrane</keyword>
<dbReference type="AlphaFoldDB" id="A0A8X7NHN3"/>
<dbReference type="InterPro" id="IPR000791">
    <property type="entry name" value="Gpr1/Fun34/SatP-like"/>
</dbReference>
<evidence type="ECO:0000256" key="6">
    <source>
        <dbReference type="SAM" id="MobiDB-lite"/>
    </source>
</evidence>